<gene>
    <name evidence="2" type="ORF">ASPVEDRAFT_88537</name>
</gene>
<dbReference type="RefSeq" id="XP_040673046.1">
    <property type="nucleotide sequence ID" value="XM_040818348.1"/>
</dbReference>
<evidence type="ECO:0000313" key="3">
    <source>
        <dbReference type="Proteomes" id="UP000184073"/>
    </source>
</evidence>
<organism evidence="2 3">
    <name type="scientific">Aspergillus versicolor CBS 583.65</name>
    <dbReference type="NCBI Taxonomy" id="1036611"/>
    <lineage>
        <taxon>Eukaryota</taxon>
        <taxon>Fungi</taxon>
        <taxon>Dikarya</taxon>
        <taxon>Ascomycota</taxon>
        <taxon>Pezizomycotina</taxon>
        <taxon>Eurotiomycetes</taxon>
        <taxon>Eurotiomycetidae</taxon>
        <taxon>Eurotiales</taxon>
        <taxon>Aspergillaceae</taxon>
        <taxon>Aspergillus</taxon>
        <taxon>Aspergillus subgen. Nidulantes</taxon>
    </lineage>
</organism>
<keyword evidence="3" id="KW-1185">Reference proteome</keyword>
<accession>A0A1L9Q0I3</accession>
<sequence>MNPSPHTHRTRADGYATNDTESRMSSGSDTGEGSPTTTTPTEAGSDATNQEYPLVYMRKFSAPNNPDALRLAQNVLNDVDSNDELRFRASLNDVTNTFMESRKRLDVVLEDYIAIRRRFMVTYVRRCKEEQGQRTTENEDDMIKEGNQKAHGGDCLLDAVVLKLPDGPGQDTYTRLYGMPPDKVEEIAHNSIIDELNQHATAVANGRREVSLDYLDAFNKFIAALEKEGITPGTDLNPGVRAAYDALKDTPVYEPNARSSCSKKRKL</sequence>
<dbReference type="Proteomes" id="UP000184073">
    <property type="component" value="Unassembled WGS sequence"/>
</dbReference>
<name>A0A1L9Q0I3_ASPVE</name>
<reference evidence="3" key="1">
    <citation type="journal article" date="2017" name="Genome Biol.">
        <title>Comparative genomics reveals high biological diversity and specific adaptations in the industrially and medically important fungal genus Aspergillus.</title>
        <authorList>
            <person name="de Vries R.P."/>
            <person name="Riley R."/>
            <person name="Wiebenga A."/>
            <person name="Aguilar-Osorio G."/>
            <person name="Amillis S."/>
            <person name="Uchima C.A."/>
            <person name="Anderluh G."/>
            <person name="Asadollahi M."/>
            <person name="Askin M."/>
            <person name="Barry K."/>
            <person name="Battaglia E."/>
            <person name="Bayram O."/>
            <person name="Benocci T."/>
            <person name="Braus-Stromeyer S.A."/>
            <person name="Caldana C."/>
            <person name="Canovas D."/>
            <person name="Cerqueira G.C."/>
            <person name="Chen F."/>
            <person name="Chen W."/>
            <person name="Choi C."/>
            <person name="Clum A."/>
            <person name="Dos Santos R.A."/>
            <person name="Damasio A.R."/>
            <person name="Diallinas G."/>
            <person name="Emri T."/>
            <person name="Fekete E."/>
            <person name="Flipphi M."/>
            <person name="Freyberg S."/>
            <person name="Gallo A."/>
            <person name="Gournas C."/>
            <person name="Habgood R."/>
            <person name="Hainaut M."/>
            <person name="Harispe M.L."/>
            <person name="Henrissat B."/>
            <person name="Hilden K.S."/>
            <person name="Hope R."/>
            <person name="Hossain A."/>
            <person name="Karabika E."/>
            <person name="Karaffa L."/>
            <person name="Karanyi Z."/>
            <person name="Krasevec N."/>
            <person name="Kuo A."/>
            <person name="Kusch H."/>
            <person name="LaButti K."/>
            <person name="Lagendijk E.L."/>
            <person name="Lapidus A."/>
            <person name="Levasseur A."/>
            <person name="Lindquist E."/>
            <person name="Lipzen A."/>
            <person name="Logrieco A.F."/>
            <person name="MacCabe A."/>
            <person name="Maekelae M.R."/>
            <person name="Malavazi I."/>
            <person name="Melin P."/>
            <person name="Meyer V."/>
            <person name="Mielnichuk N."/>
            <person name="Miskei M."/>
            <person name="Molnar A.P."/>
            <person name="Mule G."/>
            <person name="Ngan C.Y."/>
            <person name="Orejas M."/>
            <person name="Orosz E."/>
            <person name="Ouedraogo J.P."/>
            <person name="Overkamp K.M."/>
            <person name="Park H.-S."/>
            <person name="Perrone G."/>
            <person name="Piumi F."/>
            <person name="Punt P.J."/>
            <person name="Ram A.F."/>
            <person name="Ramon A."/>
            <person name="Rauscher S."/>
            <person name="Record E."/>
            <person name="Riano-Pachon D.M."/>
            <person name="Robert V."/>
            <person name="Roehrig J."/>
            <person name="Ruller R."/>
            <person name="Salamov A."/>
            <person name="Salih N.S."/>
            <person name="Samson R.A."/>
            <person name="Sandor E."/>
            <person name="Sanguinetti M."/>
            <person name="Schuetze T."/>
            <person name="Sepcic K."/>
            <person name="Shelest E."/>
            <person name="Sherlock G."/>
            <person name="Sophianopoulou V."/>
            <person name="Squina F.M."/>
            <person name="Sun H."/>
            <person name="Susca A."/>
            <person name="Todd R.B."/>
            <person name="Tsang A."/>
            <person name="Unkles S.E."/>
            <person name="van de Wiele N."/>
            <person name="van Rossen-Uffink D."/>
            <person name="Oliveira J.V."/>
            <person name="Vesth T.C."/>
            <person name="Visser J."/>
            <person name="Yu J.-H."/>
            <person name="Zhou M."/>
            <person name="Andersen M.R."/>
            <person name="Archer D.B."/>
            <person name="Baker S.E."/>
            <person name="Benoit I."/>
            <person name="Brakhage A.A."/>
            <person name="Braus G.H."/>
            <person name="Fischer R."/>
            <person name="Frisvad J.C."/>
            <person name="Goldman G.H."/>
            <person name="Houbraken J."/>
            <person name="Oakley B."/>
            <person name="Pocsi I."/>
            <person name="Scazzocchio C."/>
            <person name="Seiboth B."/>
            <person name="vanKuyk P.A."/>
            <person name="Wortman J."/>
            <person name="Dyer P.S."/>
            <person name="Grigoriev I.V."/>
        </authorList>
    </citation>
    <scope>NUCLEOTIDE SEQUENCE [LARGE SCALE GENOMIC DNA]</scope>
    <source>
        <strain evidence="3">CBS 583.65</strain>
    </source>
</reference>
<feature type="compositionally biased region" description="Low complexity" evidence="1">
    <location>
        <begin position="25"/>
        <end position="48"/>
    </location>
</feature>
<dbReference type="EMBL" id="KV878136">
    <property type="protein sequence ID" value="OJJ07284.1"/>
    <property type="molecule type" value="Genomic_DNA"/>
</dbReference>
<dbReference type="GeneID" id="63733859"/>
<evidence type="ECO:0000313" key="2">
    <source>
        <dbReference type="EMBL" id="OJJ07284.1"/>
    </source>
</evidence>
<feature type="region of interest" description="Disordered" evidence="1">
    <location>
        <begin position="1"/>
        <end position="48"/>
    </location>
</feature>
<dbReference type="VEuPathDB" id="FungiDB:ASPVEDRAFT_88537"/>
<protein>
    <submittedName>
        <fullName evidence="2">Uncharacterized protein</fullName>
    </submittedName>
</protein>
<proteinExistence type="predicted"/>
<evidence type="ECO:0000256" key="1">
    <source>
        <dbReference type="SAM" id="MobiDB-lite"/>
    </source>
</evidence>
<dbReference type="STRING" id="1036611.A0A1L9Q0I3"/>
<dbReference type="AlphaFoldDB" id="A0A1L9Q0I3"/>
<dbReference type="OrthoDB" id="5420280at2759"/>